<dbReference type="Pfam" id="PF05014">
    <property type="entry name" value="Nuc_deoxyrib_tr"/>
    <property type="match status" value="1"/>
</dbReference>
<proteinExistence type="predicted"/>
<name>V8G0J5_9BURK</name>
<dbReference type="InterPro" id="IPR051239">
    <property type="entry name" value="2'-dNMP_N-hydrolase"/>
</dbReference>
<dbReference type="OrthoDB" id="9795789at2"/>
<dbReference type="RefSeq" id="WP_023951625.1">
    <property type="nucleotide sequence ID" value="NZ_AYSV01000091.1"/>
</dbReference>
<dbReference type="EMBL" id="AYSV01000091">
    <property type="protein sequence ID" value="ETD70024.1"/>
    <property type="molecule type" value="Genomic_DNA"/>
</dbReference>
<organism evidence="1 2">
    <name type="scientific">Pelistega indica</name>
    <dbReference type="NCBI Taxonomy" id="1414851"/>
    <lineage>
        <taxon>Bacteria</taxon>
        <taxon>Pseudomonadati</taxon>
        <taxon>Pseudomonadota</taxon>
        <taxon>Betaproteobacteria</taxon>
        <taxon>Burkholderiales</taxon>
        <taxon>Alcaligenaceae</taxon>
        <taxon>Pelistega</taxon>
    </lineage>
</organism>
<protein>
    <submittedName>
        <fullName evidence="1">Nucleoside deoxyribosyltransferase</fullName>
    </submittedName>
</protein>
<dbReference type="Proteomes" id="UP000018766">
    <property type="component" value="Unassembled WGS sequence"/>
</dbReference>
<dbReference type="PANTHER" id="PTHR15364:SF0">
    <property type="entry name" value="2'-DEOXYNUCLEOSIDE 5'-PHOSPHATE N-HYDROLASE 1"/>
    <property type="match status" value="1"/>
</dbReference>
<reference evidence="1 2" key="1">
    <citation type="submission" date="2013-11" db="EMBL/GenBank/DDBJ databases">
        <title>Genomic analysis of Pelistega sp. HM-7.</title>
        <authorList>
            <person name="Kumbhare S.V."/>
            <person name="Shetty S.A."/>
            <person name="Sharma O."/>
            <person name="Dhotre D.P."/>
        </authorList>
    </citation>
    <scope>NUCLEOTIDE SEQUENCE [LARGE SCALE GENOMIC DNA]</scope>
    <source>
        <strain evidence="1 2">HM-7</strain>
    </source>
</reference>
<dbReference type="InterPro" id="IPR007710">
    <property type="entry name" value="Nucleoside_deoxyribTrfase"/>
</dbReference>
<evidence type="ECO:0000313" key="1">
    <source>
        <dbReference type="EMBL" id="ETD70024.1"/>
    </source>
</evidence>
<sequence>MNIYLAGFDVFRIDAIKHGEHLQQLCTQYGFTGLYPLDNHAPEGLSGAELAHWIYQANINLINQSDIVVANVNPFRGFEPDSGTVFEIGYAKAKGKTVAVYTQQQITLRSQIPHQHGKDIQGYEVEDFGLNLNLMIACSVDYQAETFEQCLQWLQKHV</sequence>
<keyword evidence="1" id="KW-0808">Transferase</keyword>
<dbReference type="GO" id="GO:0016740">
    <property type="term" value="F:transferase activity"/>
    <property type="evidence" value="ECO:0007669"/>
    <property type="project" value="UniProtKB-KW"/>
</dbReference>
<dbReference type="GO" id="GO:0070694">
    <property type="term" value="F:5-hydroxymethyl-dUMP N-hydrolase activity"/>
    <property type="evidence" value="ECO:0007669"/>
    <property type="project" value="TreeGrafter"/>
</dbReference>
<gene>
    <name evidence="1" type="ORF">V757_08305</name>
</gene>
<dbReference type="PATRIC" id="fig|1414851.3.peg.1714"/>
<evidence type="ECO:0000313" key="2">
    <source>
        <dbReference type="Proteomes" id="UP000018766"/>
    </source>
</evidence>
<keyword evidence="2" id="KW-1185">Reference proteome</keyword>
<dbReference type="SUPFAM" id="SSF52309">
    <property type="entry name" value="N-(deoxy)ribosyltransferase-like"/>
    <property type="match status" value="1"/>
</dbReference>
<dbReference type="AlphaFoldDB" id="V8G0J5"/>
<dbReference type="PANTHER" id="PTHR15364">
    <property type="entry name" value="2'-DEOXYNUCLEOSIDE 5'-PHOSPHATE N-HYDROLASE 1"/>
    <property type="match status" value="1"/>
</dbReference>
<accession>V8G0J5</accession>
<comment type="caution">
    <text evidence="1">The sequence shown here is derived from an EMBL/GenBank/DDBJ whole genome shotgun (WGS) entry which is preliminary data.</text>
</comment>
<dbReference type="GO" id="GO:0009159">
    <property type="term" value="P:deoxyribonucleoside monophosphate catabolic process"/>
    <property type="evidence" value="ECO:0007669"/>
    <property type="project" value="TreeGrafter"/>
</dbReference>
<dbReference type="Gene3D" id="3.40.50.450">
    <property type="match status" value="1"/>
</dbReference>